<organism evidence="2 3">
    <name type="scientific">Rubus argutus</name>
    <name type="common">Southern blackberry</name>
    <dbReference type="NCBI Taxonomy" id="59490"/>
    <lineage>
        <taxon>Eukaryota</taxon>
        <taxon>Viridiplantae</taxon>
        <taxon>Streptophyta</taxon>
        <taxon>Embryophyta</taxon>
        <taxon>Tracheophyta</taxon>
        <taxon>Spermatophyta</taxon>
        <taxon>Magnoliopsida</taxon>
        <taxon>eudicotyledons</taxon>
        <taxon>Gunneridae</taxon>
        <taxon>Pentapetalae</taxon>
        <taxon>rosids</taxon>
        <taxon>fabids</taxon>
        <taxon>Rosales</taxon>
        <taxon>Rosaceae</taxon>
        <taxon>Rosoideae</taxon>
        <taxon>Rosoideae incertae sedis</taxon>
        <taxon>Rubus</taxon>
    </lineage>
</organism>
<feature type="domain" description="F-box associated beta-propeller type 3" evidence="1">
    <location>
        <begin position="116"/>
        <end position="325"/>
    </location>
</feature>
<dbReference type="AlphaFoldDB" id="A0AAW1X7K8"/>
<protein>
    <recommendedName>
        <fullName evidence="1">F-box associated beta-propeller type 3 domain-containing protein</fullName>
    </recommendedName>
</protein>
<keyword evidence="3" id="KW-1185">Reference proteome</keyword>
<dbReference type="InterPro" id="IPR017451">
    <property type="entry name" value="F-box-assoc_interact_dom"/>
</dbReference>
<dbReference type="InterPro" id="IPR013187">
    <property type="entry name" value="F-box-assoc_dom_typ3"/>
</dbReference>
<comment type="caution">
    <text evidence="2">The sequence shown here is derived from an EMBL/GenBank/DDBJ whole genome shotgun (WGS) entry which is preliminary data.</text>
</comment>
<dbReference type="Pfam" id="PF08268">
    <property type="entry name" value="FBA_3"/>
    <property type="match status" value="1"/>
</dbReference>
<evidence type="ECO:0000259" key="1">
    <source>
        <dbReference type="Pfam" id="PF08268"/>
    </source>
</evidence>
<name>A0AAW1X7K8_RUBAR</name>
<dbReference type="NCBIfam" id="TIGR01640">
    <property type="entry name" value="F_box_assoc_1"/>
    <property type="match status" value="1"/>
</dbReference>
<evidence type="ECO:0000313" key="3">
    <source>
        <dbReference type="Proteomes" id="UP001457282"/>
    </source>
</evidence>
<gene>
    <name evidence="2" type="ORF">M0R45_019361</name>
</gene>
<dbReference type="Proteomes" id="UP001457282">
    <property type="component" value="Unassembled WGS sequence"/>
</dbReference>
<dbReference type="EMBL" id="JBEDUW010000004">
    <property type="protein sequence ID" value="KAK9932111.1"/>
    <property type="molecule type" value="Genomic_DNA"/>
</dbReference>
<dbReference type="PANTHER" id="PTHR31111">
    <property type="entry name" value="BNAA05G37150D PROTEIN-RELATED"/>
    <property type="match status" value="1"/>
</dbReference>
<evidence type="ECO:0000313" key="2">
    <source>
        <dbReference type="EMBL" id="KAK9932111.1"/>
    </source>
</evidence>
<sequence length="425" mass="48506">MEMPRTQMWRMRPCNLNDEHNNNDSNKVKLNLMELPMEILVDILKRVPAKSVLSCTTRSPPQLILHCLRSHCGTTSNEIMTLHSLDYDHANAQGAKLNVSEVSNTSKPAPYILHFIFCNLFCIKNPSDDALGFLINPLRGEVLRLPPSHGIAQLYGTNSRVYFDWSGMGFDSITNTYKILRVSEILIDSSCIYTSERCLVSQVLVLGTSLWRQVPSAPPFRNLDCAKSICAYGDMHWLLNGYTREGIQGEIHILSFDFKREEFYWTPNPYMLPGSTFQLHLITFKGSMAIVDTSSGMNIEIWVMKEYNKKQWMLDYSISIQMLELDPQFNFVFAVCGEWEHGIVFIDQPGAITLFLDLRRHVTKNLFKCPIQGWDLVCRRILSLNGSLISLKSYANLVEAEEPATYGNWTGGEASGKNFFYLLMH</sequence>
<reference evidence="2 3" key="1">
    <citation type="journal article" date="2023" name="G3 (Bethesda)">
        <title>A chromosome-length genome assembly and annotation of blackberry (Rubus argutus, cv. 'Hillquist').</title>
        <authorList>
            <person name="Bruna T."/>
            <person name="Aryal R."/>
            <person name="Dudchenko O."/>
            <person name="Sargent D.J."/>
            <person name="Mead D."/>
            <person name="Buti M."/>
            <person name="Cavallini A."/>
            <person name="Hytonen T."/>
            <person name="Andres J."/>
            <person name="Pham M."/>
            <person name="Weisz D."/>
            <person name="Mascagni F."/>
            <person name="Usai G."/>
            <person name="Natali L."/>
            <person name="Bassil N."/>
            <person name="Fernandez G.E."/>
            <person name="Lomsadze A."/>
            <person name="Armour M."/>
            <person name="Olukolu B."/>
            <person name="Poorten T."/>
            <person name="Britton C."/>
            <person name="Davik J."/>
            <person name="Ashrafi H."/>
            <person name="Aiden E.L."/>
            <person name="Borodovsky M."/>
            <person name="Worthington M."/>
        </authorList>
    </citation>
    <scope>NUCLEOTIDE SEQUENCE [LARGE SCALE GENOMIC DNA]</scope>
    <source>
        <strain evidence="2">PI 553951</strain>
    </source>
</reference>
<proteinExistence type="predicted"/>
<accession>A0AAW1X7K8</accession>
<dbReference type="PANTHER" id="PTHR31111:SF136">
    <property type="entry name" value="F-BOX ASSOCIATED DOMAIN-CONTAINING PROTEIN"/>
    <property type="match status" value="1"/>
</dbReference>